<evidence type="ECO:0000256" key="1">
    <source>
        <dbReference type="ARBA" id="ARBA00005614"/>
    </source>
</evidence>
<dbReference type="RefSeq" id="WP_024858628.1">
    <property type="nucleotide sequence ID" value="NZ_JEOB01000001.1"/>
</dbReference>
<dbReference type="PROSITE" id="PS00151">
    <property type="entry name" value="ACYLPHOSPHATASE_2"/>
    <property type="match status" value="1"/>
</dbReference>
<dbReference type="Proteomes" id="UP000021369">
    <property type="component" value="Unassembled WGS sequence"/>
</dbReference>
<gene>
    <name evidence="8" type="ORF">RASY3_03840</name>
</gene>
<evidence type="ECO:0000259" key="7">
    <source>
        <dbReference type="PROSITE" id="PS51160"/>
    </source>
</evidence>
<dbReference type="InterPro" id="IPR001792">
    <property type="entry name" value="Acylphosphatase-like_dom"/>
</dbReference>
<keyword evidence="9" id="KW-1185">Reference proteome</keyword>
<dbReference type="OrthoDB" id="9808093at2"/>
<dbReference type="InterPro" id="IPR017968">
    <property type="entry name" value="Acylphosphatase_CS"/>
</dbReference>
<dbReference type="EMBL" id="JEOB01000001">
    <property type="protein sequence ID" value="EXM40830.1"/>
    <property type="molecule type" value="Genomic_DNA"/>
</dbReference>
<evidence type="ECO:0000256" key="5">
    <source>
        <dbReference type="PROSITE-ProRule" id="PRU00520"/>
    </source>
</evidence>
<dbReference type="EC" id="3.6.1.7" evidence="2 5"/>
<feature type="active site" evidence="5">
    <location>
        <position position="20"/>
    </location>
</feature>
<name>A0A011WUY5_RUMAL</name>
<dbReference type="PANTHER" id="PTHR47268:SF4">
    <property type="entry name" value="ACYLPHOSPHATASE"/>
    <property type="match status" value="1"/>
</dbReference>
<dbReference type="InterPro" id="IPR036046">
    <property type="entry name" value="Acylphosphatase-like_dom_sf"/>
</dbReference>
<proteinExistence type="inferred from homology"/>
<dbReference type="PROSITE" id="PS51160">
    <property type="entry name" value="ACYLPHOSPHATASE_3"/>
    <property type="match status" value="1"/>
</dbReference>
<dbReference type="InterPro" id="IPR020456">
    <property type="entry name" value="Acylphosphatase"/>
</dbReference>
<evidence type="ECO:0000313" key="8">
    <source>
        <dbReference type="EMBL" id="EXM40830.1"/>
    </source>
</evidence>
<dbReference type="GO" id="GO:0003998">
    <property type="term" value="F:acylphosphatase activity"/>
    <property type="evidence" value="ECO:0007669"/>
    <property type="project" value="UniProtKB-EC"/>
</dbReference>
<dbReference type="Gene3D" id="3.30.70.100">
    <property type="match status" value="1"/>
</dbReference>
<comment type="catalytic activity">
    <reaction evidence="4 5">
        <text>an acyl phosphate + H2O = a carboxylate + phosphate + H(+)</text>
        <dbReference type="Rhea" id="RHEA:14965"/>
        <dbReference type="ChEBI" id="CHEBI:15377"/>
        <dbReference type="ChEBI" id="CHEBI:15378"/>
        <dbReference type="ChEBI" id="CHEBI:29067"/>
        <dbReference type="ChEBI" id="CHEBI:43474"/>
        <dbReference type="ChEBI" id="CHEBI:59918"/>
        <dbReference type="EC" id="3.6.1.7"/>
    </reaction>
</comment>
<accession>A0A011WUY5</accession>
<dbReference type="Pfam" id="PF00708">
    <property type="entry name" value="Acylphosphatase"/>
    <property type="match status" value="1"/>
</dbReference>
<dbReference type="PANTHER" id="PTHR47268">
    <property type="entry name" value="ACYLPHOSPHATASE"/>
    <property type="match status" value="1"/>
</dbReference>
<dbReference type="AlphaFoldDB" id="A0A011WUY5"/>
<protein>
    <recommendedName>
        <fullName evidence="3 5">acylphosphatase</fullName>
        <ecNumber evidence="2 5">3.6.1.7</ecNumber>
    </recommendedName>
</protein>
<comment type="caution">
    <text evidence="8">The sequence shown here is derived from an EMBL/GenBank/DDBJ whole genome shotgun (WGS) entry which is preliminary data.</text>
</comment>
<organism evidence="8 9">
    <name type="scientific">Ruminococcus albus SY3</name>
    <dbReference type="NCBI Taxonomy" id="1341156"/>
    <lineage>
        <taxon>Bacteria</taxon>
        <taxon>Bacillati</taxon>
        <taxon>Bacillota</taxon>
        <taxon>Clostridia</taxon>
        <taxon>Eubacteriales</taxon>
        <taxon>Oscillospiraceae</taxon>
        <taxon>Ruminococcus</taxon>
    </lineage>
</organism>
<evidence type="ECO:0000256" key="2">
    <source>
        <dbReference type="ARBA" id="ARBA00012150"/>
    </source>
</evidence>
<evidence type="ECO:0000313" key="9">
    <source>
        <dbReference type="Proteomes" id="UP000021369"/>
    </source>
</evidence>
<dbReference type="PRINTS" id="PR00112">
    <property type="entry name" value="ACYLPHPHTASE"/>
</dbReference>
<feature type="domain" description="Acylphosphatase-like" evidence="7">
    <location>
        <begin position="5"/>
        <end position="89"/>
    </location>
</feature>
<dbReference type="SUPFAM" id="SSF54975">
    <property type="entry name" value="Acylphosphatase/BLUF domain-like"/>
    <property type="match status" value="1"/>
</dbReference>
<reference evidence="8 9" key="1">
    <citation type="submission" date="2013-06" db="EMBL/GenBank/DDBJ databases">
        <title>Rumen cellulosomics: divergent fiber-degrading strategies revealed by comparative genome-wide analysis of six Ruminococcal strains.</title>
        <authorList>
            <person name="Dassa B."/>
            <person name="Borovok I."/>
            <person name="Lamed R."/>
            <person name="Flint H."/>
            <person name="Yeoman C.J."/>
            <person name="White B."/>
            <person name="Bayer E.A."/>
        </authorList>
    </citation>
    <scope>NUCLEOTIDE SEQUENCE [LARGE SCALE GENOMIC DNA]</scope>
    <source>
        <strain evidence="8 9">SY3</strain>
    </source>
</reference>
<comment type="similarity">
    <text evidence="1 6">Belongs to the acylphosphatase family.</text>
</comment>
<evidence type="ECO:0000256" key="6">
    <source>
        <dbReference type="RuleBase" id="RU004168"/>
    </source>
</evidence>
<feature type="active site" evidence="5">
    <location>
        <position position="38"/>
    </location>
</feature>
<evidence type="ECO:0000256" key="4">
    <source>
        <dbReference type="ARBA" id="ARBA00047645"/>
    </source>
</evidence>
<keyword evidence="5" id="KW-0378">Hydrolase</keyword>
<dbReference type="PATRIC" id="fig|1341156.4.peg.488"/>
<sequence>MEKIRKHIIFHGSVQGVGFRYTAYYAAQQFGVTGWVKNLYDGTVEAEFEGTEADIDSTVMSIDNGRFIRIESMDVKRIPTEGDSMFRIR</sequence>
<evidence type="ECO:0000256" key="3">
    <source>
        <dbReference type="ARBA" id="ARBA00015991"/>
    </source>
</evidence>